<keyword evidence="3" id="KW-0597">Phosphoprotein</keyword>
<name>A0A4R6YM67_9GAMM</name>
<evidence type="ECO:0000256" key="1">
    <source>
        <dbReference type="ARBA" id="ARBA00001957"/>
    </source>
</evidence>
<dbReference type="Pfam" id="PF00668">
    <property type="entry name" value="Condensation"/>
    <property type="match status" value="1"/>
</dbReference>
<evidence type="ECO:0000259" key="4">
    <source>
        <dbReference type="PROSITE" id="PS50075"/>
    </source>
</evidence>
<dbReference type="GO" id="GO:0009239">
    <property type="term" value="P:enterobactin biosynthetic process"/>
    <property type="evidence" value="ECO:0007669"/>
    <property type="project" value="TreeGrafter"/>
</dbReference>
<dbReference type="InterPro" id="IPR020845">
    <property type="entry name" value="AMP-binding_CS"/>
</dbReference>
<dbReference type="InterPro" id="IPR001031">
    <property type="entry name" value="Thioesterase"/>
</dbReference>
<dbReference type="GO" id="GO:0043041">
    <property type="term" value="P:amino acid activation for nonribosomal peptide biosynthetic process"/>
    <property type="evidence" value="ECO:0007669"/>
    <property type="project" value="TreeGrafter"/>
</dbReference>
<dbReference type="Pfam" id="PF13193">
    <property type="entry name" value="AMP-binding_C"/>
    <property type="match status" value="1"/>
</dbReference>
<dbReference type="PANTHER" id="PTHR45527">
    <property type="entry name" value="NONRIBOSOMAL PEPTIDE SYNTHETASE"/>
    <property type="match status" value="1"/>
</dbReference>
<accession>A0A4R6YM67</accession>
<dbReference type="GO" id="GO:0031177">
    <property type="term" value="F:phosphopantetheine binding"/>
    <property type="evidence" value="ECO:0007669"/>
    <property type="project" value="InterPro"/>
</dbReference>
<dbReference type="InterPro" id="IPR029058">
    <property type="entry name" value="AB_hydrolase_fold"/>
</dbReference>
<evidence type="ECO:0000313" key="5">
    <source>
        <dbReference type="EMBL" id="TDR38509.1"/>
    </source>
</evidence>
<dbReference type="InterPro" id="IPR023213">
    <property type="entry name" value="CAT-like_dom_sf"/>
</dbReference>
<organism evidence="5 6">
    <name type="scientific">Tahibacter aquaticus</name>
    <dbReference type="NCBI Taxonomy" id="520092"/>
    <lineage>
        <taxon>Bacteria</taxon>
        <taxon>Pseudomonadati</taxon>
        <taxon>Pseudomonadota</taxon>
        <taxon>Gammaproteobacteria</taxon>
        <taxon>Lysobacterales</taxon>
        <taxon>Rhodanobacteraceae</taxon>
        <taxon>Tahibacter</taxon>
    </lineage>
</organism>
<dbReference type="PROSITE" id="PS50075">
    <property type="entry name" value="CARRIER"/>
    <property type="match status" value="1"/>
</dbReference>
<dbReference type="FunFam" id="1.10.1200.10:FF:000016">
    <property type="entry name" value="Non-ribosomal peptide synthase"/>
    <property type="match status" value="1"/>
</dbReference>
<dbReference type="Pfam" id="PF00501">
    <property type="entry name" value="AMP-binding"/>
    <property type="match status" value="1"/>
</dbReference>
<dbReference type="Gene3D" id="3.30.559.30">
    <property type="entry name" value="Nonribosomal peptide synthetase, condensation domain"/>
    <property type="match status" value="1"/>
</dbReference>
<dbReference type="Proteomes" id="UP000295293">
    <property type="component" value="Unassembled WGS sequence"/>
</dbReference>
<dbReference type="GO" id="GO:0072330">
    <property type="term" value="P:monocarboxylic acid biosynthetic process"/>
    <property type="evidence" value="ECO:0007669"/>
    <property type="project" value="UniProtKB-ARBA"/>
</dbReference>
<keyword evidence="2" id="KW-0596">Phosphopantetheine</keyword>
<sequence length="1404" mass="154772">MEQVWELLSELASKDIKLAVEDGKLSCYAPKGSLTTELTNGIARFKPAIMDILRNGDGKQSAARGVGEFPLSVGENSHYILQQLNPQRSHAVPICIKIGAAIDAGLLAQAWDRVIDRFPLLKTRFVEHEGTLSHQLDERCRSAIRHETLPLQTDAELVAHFQAKVLEPFDLQQGPLSRITLFTWAGGQTGLFILIHHIIFDGFSTGILLRALFAAYRDVAGGIAPPPARDASGFAPFVDWEAQMLASAEGAQHSDFWKEQLRGELPGFKLLPDAPQPLPPGYKAEIIVDVLPEPTSQWLRDFARTHSLQPSALFLAVFQLLLYKYSNQKDIVVVMPVIVRPDAQFADEIGYFFNIVPIRAQFEKPLTLPDFLRKTQMTMLDAVFHSAYPFPLMMNRQKVEGNTEFKVYYAYQEFANLDDGEFRGLRDEFGLAPVNGFRQEAEGDFDLAFEVFNDGDAFRIHLQSNPELYPNETIRALLAHFRVLLEEIGKDPQRLLGHYPIATVEDRELVRGWNATDAPFPQDRCIHDFFLDQVAAGPDRPATSCRERRLSYAELEQETGLLALHLQSLGIGPDAIVALCVERSVDMMIGIMGIVRAGGAYMPIDPEYPDDRVGYMLEDSATRVILTEAKFRDRLAALAGAGISVVTLDQQWPALRSDAAARLQGGEQLRREVQPDNVAYVIYTSGSTGKPKGVLVEHRALVNRIHWMQNSYGLGSADVVVQKTPYCFDVSVWEFFWPPMTGASLVFAVPNGHSDVQYLEGLINRSGVTTLHYVPSMLHAFLDNAKGQCPGVRLIFCSGEALDRTSVDRYRAVFPNAALHNLYGPTEAAIDVTFYDCTRIAYPFVPIGAPIDNTQIHIVDEANNQQPVGVPGELHIAGVNLARGYLNRAELTQERFIANPFDPGTRMYKTGDLARWLDDGNIQYLGRIDAQVKIGGVRIETGEIESHLNRHAAISESVVIARGPDGYKQLIAFYRTHDSTRDDMVKLAHKDLRAHLLETLPEYMIPAAFVSVASIPVTSNGKADRRALERIDVGLESSQEYIAPRSDTERALAEIWAHVFKEKGFVLEQAQIGVNDNFFELGGNSLLATQLLYRIRAQLGVELPVRALFDQVTIGQLAELVESLRKEAAPAAPADLVVTIQAGGDSTPLFALPGVGGNVLSLRELSRALGPEQPFHAVQAIGLDGTAAPPDSVETTAAANIAAIRALQPRGPYRLAGHSYGGVVAYEMARQLLEQGETVDYLALLDAATPAVLYAQRAADEFEDMRQLCGEMAEQSGRAFAVSAAELRAMPVEQLIAVLGEHGIALDRAQYETLYRVFQASRRCYQAYQPRALPRQIDVLLFRATQVQASAAALPHDYGWNAVLGHAVHVHDLDADHYSLLRGTAVQALAQVLVPAGAAATPAL</sequence>
<comment type="cofactor">
    <cofactor evidence="1">
        <name>pantetheine 4'-phosphate</name>
        <dbReference type="ChEBI" id="CHEBI:47942"/>
    </cofactor>
</comment>
<evidence type="ECO:0000313" key="6">
    <source>
        <dbReference type="Proteomes" id="UP000295293"/>
    </source>
</evidence>
<dbReference type="GO" id="GO:0047527">
    <property type="term" value="F:2,3-dihydroxybenzoate-serine ligase activity"/>
    <property type="evidence" value="ECO:0007669"/>
    <property type="project" value="TreeGrafter"/>
</dbReference>
<dbReference type="CDD" id="cd05930">
    <property type="entry name" value="A_NRPS"/>
    <property type="match status" value="1"/>
</dbReference>
<dbReference type="PROSITE" id="PS00455">
    <property type="entry name" value="AMP_BINDING"/>
    <property type="match status" value="1"/>
</dbReference>
<evidence type="ECO:0000256" key="2">
    <source>
        <dbReference type="ARBA" id="ARBA00022450"/>
    </source>
</evidence>
<dbReference type="Pfam" id="PF00550">
    <property type="entry name" value="PP-binding"/>
    <property type="match status" value="1"/>
</dbReference>
<dbReference type="FunFam" id="3.40.50.980:FF:000002">
    <property type="entry name" value="Enterobactin synthetase component F"/>
    <property type="match status" value="1"/>
</dbReference>
<dbReference type="InterPro" id="IPR020802">
    <property type="entry name" value="TesA-like"/>
</dbReference>
<dbReference type="SMART" id="SM00823">
    <property type="entry name" value="PKS_PP"/>
    <property type="match status" value="1"/>
</dbReference>
<comment type="caution">
    <text evidence="5">The sequence shown here is derived from an EMBL/GenBank/DDBJ whole genome shotgun (WGS) entry which is preliminary data.</text>
</comment>
<dbReference type="Gene3D" id="3.40.50.1820">
    <property type="entry name" value="alpha/beta hydrolase"/>
    <property type="match status" value="1"/>
</dbReference>
<dbReference type="InterPro" id="IPR001242">
    <property type="entry name" value="Condensation_dom"/>
</dbReference>
<dbReference type="SUPFAM" id="SSF52777">
    <property type="entry name" value="CoA-dependent acyltransferases"/>
    <property type="match status" value="2"/>
</dbReference>
<dbReference type="SUPFAM" id="SSF53474">
    <property type="entry name" value="alpha/beta-Hydrolases"/>
    <property type="match status" value="1"/>
</dbReference>
<dbReference type="Pfam" id="PF00975">
    <property type="entry name" value="Thioesterase"/>
    <property type="match status" value="1"/>
</dbReference>
<dbReference type="InterPro" id="IPR025110">
    <property type="entry name" value="AMP-bd_C"/>
</dbReference>
<dbReference type="Gene3D" id="3.30.300.30">
    <property type="match status" value="1"/>
</dbReference>
<dbReference type="InterPro" id="IPR044894">
    <property type="entry name" value="TubC_N_sf"/>
</dbReference>
<dbReference type="Gene3D" id="3.30.559.10">
    <property type="entry name" value="Chloramphenicol acetyltransferase-like domain"/>
    <property type="match status" value="1"/>
</dbReference>
<dbReference type="NCBIfam" id="TIGR01733">
    <property type="entry name" value="AA-adenyl-dom"/>
    <property type="match status" value="1"/>
</dbReference>
<dbReference type="InterPro" id="IPR009081">
    <property type="entry name" value="PP-bd_ACP"/>
</dbReference>
<evidence type="ECO:0000256" key="3">
    <source>
        <dbReference type="ARBA" id="ARBA00022553"/>
    </source>
</evidence>
<dbReference type="InterPro" id="IPR000873">
    <property type="entry name" value="AMP-dep_synth/lig_dom"/>
</dbReference>
<feature type="domain" description="Carrier" evidence="4">
    <location>
        <begin position="1043"/>
        <end position="1125"/>
    </location>
</feature>
<dbReference type="SUPFAM" id="SSF47336">
    <property type="entry name" value="ACP-like"/>
    <property type="match status" value="1"/>
</dbReference>
<dbReference type="Gene3D" id="2.30.38.10">
    <property type="entry name" value="Luciferase, Domain 3"/>
    <property type="match status" value="1"/>
</dbReference>
<protein>
    <submittedName>
        <fullName evidence="5">Amino acid adenylation domain-containing protein</fullName>
    </submittedName>
</protein>
<gene>
    <name evidence="5" type="ORF">DFR29_12010</name>
</gene>
<keyword evidence="6" id="KW-1185">Reference proteome</keyword>
<proteinExistence type="predicted"/>
<dbReference type="Gene3D" id="3.40.50.980">
    <property type="match status" value="2"/>
</dbReference>
<dbReference type="GO" id="GO:0009366">
    <property type="term" value="C:enterobactin synthetase complex"/>
    <property type="evidence" value="ECO:0007669"/>
    <property type="project" value="TreeGrafter"/>
</dbReference>
<dbReference type="InterPro" id="IPR041464">
    <property type="entry name" value="TubC_N"/>
</dbReference>
<dbReference type="GO" id="GO:0005829">
    <property type="term" value="C:cytosol"/>
    <property type="evidence" value="ECO:0007669"/>
    <property type="project" value="TreeGrafter"/>
</dbReference>
<dbReference type="EMBL" id="SNZH01000020">
    <property type="protein sequence ID" value="TDR38509.1"/>
    <property type="molecule type" value="Genomic_DNA"/>
</dbReference>
<dbReference type="RefSeq" id="WP_166654320.1">
    <property type="nucleotide sequence ID" value="NZ_SNZH01000020.1"/>
</dbReference>
<dbReference type="SMART" id="SM00824">
    <property type="entry name" value="PKS_TE"/>
    <property type="match status" value="1"/>
</dbReference>
<dbReference type="Gene3D" id="1.10.10.1830">
    <property type="entry name" value="Non-ribosomal peptide synthase, adenylation domain"/>
    <property type="match status" value="1"/>
</dbReference>
<dbReference type="InterPro" id="IPR036736">
    <property type="entry name" value="ACP-like_sf"/>
</dbReference>
<dbReference type="FunFam" id="2.30.38.10:FF:000001">
    <property type="entry name" value="Non-ribosomal peptide synthetase PvdI"/>
    <property type="match status" value="1"/>
</dbReference>
<reference evidence="5 6" key="1">
    <citation type="submission" date="2019-03" db="EMBL/GenBank/DDBJ databases">
        <title>Genomic Encyclopedia of Type Strains, Phase IV (KMG-IV): sequencing the most valuable type-strain genomes for metagenomic binning, comparative biology and taxonomic classification.</title>
        <authorList>
            <person name="Goeker M."/>
        </authorList>
    </citation>
    <scope>NUCLEOTIDE SEQUENCE [LARGE SCALE GENOMIC DNA]</scope>
    <source>
        <strain evidence="5 6">DSM 21667</strain>
    </source>
</reference>
<dbReference type="InterPro" id="IPR045851">
    <property type="entry name" value="AMP-bd_C_sf"/>
</dbReference>
<dbReference type="Pfam" id="PF18563">
    <property type="entry name" value="TubC_N"/>
    <property type="match status" value="1"/>
</dbReference>
<dbReference type="Gene3D" id="1.10.1200.10">
    <property type="entry name" value="ACP-like"/>
    <property type="match status" value="1"/>
</dbReference>
<dbReference type="InterPro" id="IPR010071">
    <property type="entry name" value="AA_adenyl_dom"/>
</dbReference>
<dbReference type="SUPFAM" id="SSF56801">
    <property type="entry name" value="Acetyl-CoA synthetase-like"/>
    <property type="match status" value="1"/>
</dbReference>
<dbReference type="PANTHER" id="PTHR45527:SF1">
    <property type="entry name" value="FATTY ACID SYNTHASE"/>
    <property type="match status" value="1"/>
</dbReference>
<dbReference type="FunFam" id="3.40.50.12780:FF:000012">
    <property type="entry name" value="Non-ribosomal peptide synthetase"/>
    <property type="match status" value="1"/>
</dbReference>
<dbReference type="InterPro" id="IPR020806">
    <property type="entry name" value="PKS_PP-bd"/>
</dbReference>